<feature type="signal peptide" evidence="1">
    <location>
        <begin position="1"/>
        <end position="21"/>
    </location>
</feature>
<reference evidence="2" key="1">
    <citation type="submission" date="2019-12" db="EMBL/GenBank/DDBJ databases">
        <authorList>
            <person name="Cremers G."/>
        </authorList>
    </citation>
    <scope>NUCLEOTIDE SEQUENCE</scope>
    <source>
        <strain evidence="2">Vvax</strain>
    </source>
</reference>
<evidence type="ECO:0000256" key="1">
    <source>
        <dbReference type="SAM" id="SignalP"/>
    </source>
</evidence>
<organism evidence="2">
    <name type="scientific">Variovorax paradoxus</name>
    <dbReference type="NCBI Taxonomy" id="34073"/>
    <lineage>
        <taxon>Bacteria</taxon>
        <taxon>Pseudomonadati</taxon>
        <taxon>Pseudomonadota</taxon>
        <taxon>Betaproteobacteria</taxon>
        <taxon>Burkholderiales</taxon>
        <taxon>Comamonadaceae</taxon>
        <taxon>Variovorax</taxon>
    </lineage>
</organism>
<sequence length="138" mass="15264">MLPRAMPALLLAILCESGAHAQQLPADAPPSQENTIGYASPEDALKALQAKPGVNIREENDWFVIDDASEKTLWSIATPRHAVYPTAVKRTLVQEKEKEKIDIRMQVLCGADKALCDDLVEQFRKVNAGLAESLNRKR</sequence>
<accession>A0A679IV83</accession>
<gene>
    <name evidence="2" type="ORF">VVAX_01946</name>
</gene>
<protein>
    <recommendedName>
        <fullName evidence="3">Molecular chaperone DnaJ</fullName>
    </recommendedName>
</protein>
<feature type="chain" id="PRO_5025358880" description="Molecular chaperone DnaJ" evidence="1">
    <location>
        <begin position="22"/>
        <end position="138"/>
    </location>
</feature>
<evidence type="ECO:0008006" key="3">
    <source>
        <dbReference type="Google" id="ProtNLM"/>
    </source>
</evidence>
<dbReference type="AlphaFoldDB" id="A0A679IV83"/>
<evidence type="ECO:0000313" key="2">
    <source>
        <dbReference type="EMBL" id="CAA2102817.1"/>
    </source>
</evidence>
<proteinExistence type="predicted"/>
<keyword evidence="1" id="KW-0732">Signal</keyword>
<name>A0A679IV83_VARPD</name>
<dbReference type="EMBL" id="LR743507">
    <property type="protein sequence ID" value="CAA2102817.1"/>
    <property type="molecule type" value="Genomic_DNA"/>
</dbReference>